<dbReference type="EMBL" id="JABANE010000015">
    <property type="protein sequence ID" value="NME67787.1"/>
    <property type="molecule type" value="Genomic_DNA"/>
</dbReference>
<dbReference type="Proteomes" id="UP000576082">
    <property type="component" value="Unassembled WGS sequence"/>
</dbReference>
<evidence type="ECO:0000313" key="2">
    <source>
        <dbReference type="Proteomes" id="UP000576082"/>
    </source>
</evidence>
<dbReference type="AlphaFoldDB" id="A0A7X9RTU8"/>
<protein>
    <submittedName>
        <fullName evidence="1">DUF4163 domain-containing protein</fullName>
    </submittedName>
</protein>
<sequence>METIYWEPEPEEANGINCSISIEYPILNGEGALISEINHQIKTQISEDLEESKDLCSVEDIELEDLPRRDNELNISFEGGSNSHIISLVIRKYVRPLGGAYAMKMLKYYNYKLSNESPLYLDEVVDIEKIKELCWERALENNYEDSFTQNDLYNYLSTTHNSNFVITNEGLDIDLLPLDEDSYKVGEEISISLPIDDIEDALKIDSSLLP</sequence>
<proteinExistence type="predicted"/>
<dbReference type="RefSeq" id="WP_169656117.1">
    <property type="nucleotide sequence ID" value="NZ_JABANE010000015.1"/>
</dbReference>
<gene>
    <name evidence="1" type="ORF">HHU12_07425</name>
</gene>
<organism evidence="1 2">
    <name type="scientific">Flammeovirga aprica JL-4</name>
    <dbReference type="NCBI Taxonomy" id="694437"/>
    <lineage>
        <taxon>Bacteria</taxon>
        <taxon>Pseudomonadati</taxon>
        <taxon>Bacteroidota</taxon>
        <taxon>Cytophagia</taxon>
        <taxon>Cytophagales</taxon>
        <taxon>Flammeovirgaceae</taxon>
        <taxon>Flammeovirga</taxon>
    </lineage>
</organism>
<name>A0A7X9RTU8_9BACT</name>
<dbReference type="Gene3D" id="3.30.565.40">
    <property type="entry name" value="Fervidobacterium nodosum Rt17-B1 like"/>
    <property type="match status" value="1"/>
</dbReference>
<accession>A0A7X9RTU8</accession>
<reference evidence="1 2" key="1">
    <citation type="submission" date="2020-04" db="EMBL/GenBank/DDBJ databases">
        <title>Flammeovirga sp. SR4, a novel species isolated from seawater.</title>
        <authorList>
            <person name="Wang X."/>
        </authorList>
    </citation>
    <scope>NUCLEOTIDE SEQUENCE [LARGE SCALE GENOMIC DNA]</scope>
    <source>
        <strain evidence="1 2">ATCC 23126</strain>
    </source>
</reference>
<evidence type="ECO:0000313" key="1">
    <source>
        <dbReference type="EMBL" id="NME67787.1"/>
    </source>
</evidence>
<comment type="caution">
    <text evidence="1">The sequence shown here is derived from an EMBL/GenBank/DDBJ whole genome shotgun (WGS) entry which is preliminary data.</text>
</comment>
<keyword evidence="2" id="KW-1185">Reference proteome</keyword>